<organism evidence="1 2">
    <name type="scientific">Actinomadura vinacea</name>
    <dbReference type="NCBI Taxonomy" id="115336"/>
    <lineage>
        <taxon>Bacteria</taxon>
        <taxon>Bacillati</taxon>
        <taxon>Actinomycetota</taxon>
        <taxon>Actinomycetes</taxon>
        <taxon>Streptosporangiales</taxon>
        <taxon>Thermomonosporaceae</taxon>
        <taxon>Actinomadura</taxon>
    </lineage>
</organism>
<name>A0ABN3K3D7_9ACTN</name>
<accession>A0ABN3K3D7</accession>
<dbReference type="EMBL" id="BAAARW010000035">
    <property type="protein sequence ID" value="GAA2448287.1"/>
    <property type="molecule type" value="Genomic_DNA"/>
</dbReference>
<dbReference type="Proteomes" id="UP001501231">
    <property type="component" value="Unassembled WGS sequence"/>
</dbReference>
<proteinExistence type="predicted"/>
<evidence type="ECO:0000313" key="1">
    <source>
        <dbReference type="EMBL" id="GAA2448287.1"/>
    </source>
</evidence>
<reference evidence="1 2" key="1">
    <citation type="journal article" date="2019" name="Int. J. Syst. Evol. Microbiol.">
        <title>The Global Catalogue of Microorganisms (GCM) 10K type strain sequencing project: providing services to taxonomists for standard genome sequencing and annotation.</title>
        <authorList>
            <consortium name="The Broad Institute Genomics Platform"/>
            <consortium name="The Broad Institute Genome Sequencing Center for Infectious Disease"/>
            <person name="Wu L."/>
            <person name="Ma J."/>
        </authorList>
    </citation>
    <scope>NUCLEOTIDE SEQUENCE [LARGE SCALE GENOMIC DNA]</scope>
    <source>
        <strain evidence="1 2">JCM 3325</strain>
    </source>
</reference>
<dbReference type="RefSeq" id="WP_344595956.1">
    <property type="nucleotide sequence ID" value="NZ_BAAARW010000035.1"/>
</dbReference>
<evidence type="ECO:0000313" key="2">
    <source>
        <dbReference type="Proteomes" id="UP001501231"/>
    </source>
</evidence>
<protein>
    <submittedName>
        <fullName evidence="1">Uncharacterized protein</fullName>
    </submittedName>
</protein>
<keyword evidence="2" id="KW-1185">Reference proteome</keyword>
<comment type="caution">
    <text evidence="1">The sequence shown here is derived from an EMBL/GenBank/DDBJ whole genome shotgun (WGS) entry which is preliminary data.</text>
</comment>
<gene>
    <name evidence="1" type="ORF">GCM10010191_77150</name>
</gene>
<sequence>MRRICSRLDGLPLAIEPAAVRLRVLSADEVLERLGDRFRTLMAGWVDVPSRHQTLRAMVD</sequence>